<dbReference type="STRING" id="768710.DesyoDRAFT_2746"/>
<accession>H5Y4R4</accession>
<dbReference type="HOGENOM" id="CLU_2698623_0_0_9"/>
<evidence type="ECO:0000313" key="1">
    <source>
        <dbReference type="EMBL" id="EHQ89800.1"/>
    </source>
</evidence>
<reference evidence="1 2" key="1">
    <citation type="submission" date="2011-11" db="EMBL/GenBank/DDBJ databases">
        <title>The Noncontiguous Finished genome of Desulfosporosinus youngiae DSM 17734.</title>
        <authorList>
            <consortium name="US DOE Joint Genome Institute (JGI-PGF)"/>
            <person name="Lucas S."/>
            <person name="Han J."/>
            <person name="Lapidus A."/>
            <person name="Cheng J.-F."/>
            <person name="Goodwin L."/>
            <person name="Pitluck S."/>
            <person name="Peters L."/>
            <person name="Ovchinnikova G."/>
            <person name="Lu M."/>
            <person name="Land M.L."/>
            <person name="Hauser L."/>
            <person name="Pester M."/>
            <person name="Spring S."/>
            <person name="Ollivier B."/>
            <person name="Rattei T."/>
            <person name="Klenk H.-P."/>
            <person name="Wagner M."/>
            <person name="Loy A."/>
            <person name="Woyke T.J."/>
        </authorList>
    </citation>
    <scope>NUCLEOTIDE SEQUENCE [LARGE SCALE GENOMIC DNA]</scope>
    <source>
        <strain evidence="1 2">DSM 17734</strain>
    </source>
</reference>
<name>H5Y4R4_9FIRM</name>
<organism evidence="1 2">
    <name type="scientific">Desulfosporosinus youngiae DSM 17734</name>
    <dbReference type="NCBI Taxonomy" id="768710"/>
    <lineage>
        <taxon>Bacteria</taxon>
        <taxon>Bacillati</taxon>
        <taxon>Bacillota</taxon>
        <taxon>Clostridia</taxon>
        <taxon>Eubacteriales</taxon>
        <taxon>Desulfitobacteriaceae</taxon>
        <taxon>Desulfosporosinus</taxon>
    </lineage>
</organism>
<proteinExistence type="predicted"/>
<keyword evidence="2" id="KW-1185">Reference proteome</keyword>
<evidence type="ECO:0008006" key="3">
    <source>
        <dbReference type="Google" id="ProtNLM"/>
    </source>
</evidence>
<dbReference type="Proteomes" id="UP000005104">
    <property type="component" value="Chromosome"/>
</dbReference>
<evidence type="ECO:0000313" key="2">
    <source>
        <dbReference type="Proteomes" id="UP000005104"/>
    </source>
</evidence>
<dbReference type="EMBL" id="CM001441">
    <property type="protein sequence ID" value="EHQ89800.1"/>
    <property type="molecule type" value="Genomic_DNA"/>
</dbReference>
<dbReference type="AlphaFoldDB" id="H5Y4R4"/>
<gene>
    <name evidence="1" type="ORF">DesyoDRAFT_2746</name>
</gene>
<sequence length="87" mass="10037">MLFPWVLLTNGCDNMAFSTITLYINEEDKTNLQQVLEQLEGILQYQPNGGDDIVLYDPQRISYDQILETVLQASYHISRFYVAGEEC</sequence>
<protein>
    <recommendedName>
        <fullName evidence="3">HMA domain-containing protein</fullName>
    </recommendedName>
</protein>